<keyword evidence="2" id="KW-1185">Reference proteome</keyword>
<name>A0ABX4ZZ96_9ENTR</name>
<comment type="caution">
    <text evidence="1">The sequence shown here is derived from an EMBL/GenBank/DDBJ whole genome shotgun (WGS) entry which is preliminary data.</text>
</comment>
<sequence>MRAVVPCQWRRIIGSSQTLTTPLLKKTFNRLFFAQNRATALVFRAFQSHTDVKRAKVAQSQA</sequence>
<evidence type="ECO:0000313" key="1">
    <source>
        <dbReference type="EMBL" id="POZ20972.1"/>
    </source>
</evidence>
<dbReference type="Proteomes" id="UP000237025">
    <property type="component" value="Unassembled WGS sequence"/>
</dbReference>
<dbReference type="EMBL" id="PQVW01000015">
    <property type="protein sequence ID" value="POZ20972.1"/>
    <property type="molecule type" value="Genomic_DNA"/>
</dbReference>
<reference evidence="1 2" key="1">
    <citation type="submission" date="2018-02" db="EMBL/GenBank/DDBJ databases">
        <title>Lelliotia aquatilis sp. nov., isolated from drinking water.</title>
        <authorList>
            <person name="Kaempfer P."/>
            <person name="Glaeser S."/>
            <person name="Exner M."/>
            <person name="Doijad S."/>
            <person name="Chakraborty T."/>
        </authorList>
    </citation>
    <scope>NUCLEOTIDE SEQUENCE [LARGE SCALE GENOMIC DNA]</scope>
    <source>
        <strain evidence="1 2">6331-17</strain>
    </source>
</reference>
<evidence type="ECO:0000313" key="2">
    <source>
        <dbReference type="Proteomes" id="UP000237025"/>
    </source>
</evidence>
<gene>
    <name evidence="1" type="ORF">C3712_17540</name>
</gene>
<proteinExistence type="predicted"/>
<protein>
    <submittedName>
        <fullName evidence="1">Uncharacterized protein</fullName>
    </submittedName>
</protein>
<accession>A0ABX4ZZ96</accession>
<organism evidence="1 2">
    <name type="scientific">Lelliottia aquatilis</name>
    <dbReference type="NCBI Taxonomy" id="2080838"/>
    <lineage>
        <taxon>Bacteria</taxon>
        <taxon>Pseudomonadati</taxon>
        <taxon>Pseudomonadota</taxon>
        <taxon>Gammaproteobacteria</taxon>
        <taxon>Enterobacterales</taxon>
        <taxon>Enterobacteriaceae</taxon>
        <taxon>Lelliottia</taxon>
    </lineage>
</organism>